<dbReference type="NCBIfam" id="TIGR02829">
    <property type="entry name" value="spore_III_AE"/>
    <property type="match status" value="1"/>
</dbReference>
<dbReference type="InterPro" id="IPR014194">
    <property type="entry name" value="Spore_III_AE"/>
</dbReference>
<sequence length="401" mass="43559">MRKTAWLKTKPKKVVVLLCLLLGFYLWNSGGEIVQAASMTENIMNEQLSKLGIDDIKEYWTTIMNEYGGFLPETQKGTLLEFVKGEKEFSIKAWAIGILKYLFYEILVQGKLLGTLILLTVFSMLLQTIQNAFEHHSVSKVAYAIIYMVLIILALNSFHVAMQYSKEAIETMMNFMMALVPLLLALMATVGSITSVAFFHPIIVFLVNSSSILINSFILPLLFLSALLSIVSTLSEHHKVTQLAKLLRSLGMGALAVFFTVFLSVISVQGATTAVADGITVKTAKFITGNFIPVVGRMFTDATDTVMSASVLLKNTVGIAGVAILFLLAVFPAIKVLAIGLIYSFAAAVLQPLGGGPIIECLGIIGKSVFYIFAALATVSIMFFIAVTVIVAAGNLSLMIR</sequence>
<feature type="transmembrane region" description="Helical" evidence="1">
    <location>
        <begin position="316"/>
        <end position="334"/>
    </location>
</feature>
<proteinExistence type="predicted"/>
<evidence type="ECO:0000313" key="2">
    <source>
        <dbReference type="EMBL" id="KSU85714.1"/>
    </source>
</evidence>
<dbReference type="Pfam" id="PF09546">
    <property type="entry name" value="Spore_III_AE"/>
    <property type="match status" value="1"/>
</dbReference>
<evidence type="ECO:0000313" key="3">
    <source>
        <dbReference type="Proteomes" id="UP000054099"/>
    </source>
</evidence>
<protein>
    <submittedName>
        <fullName evidence="2">Stage III sporulation protein AE</fullName>
    </submittedName>
</protein>
<keyword evidence="1" id="KW-1133">Transmembrane helix</keyword>
<organism evidence="2 3">
    <name type="scientific">Fictibacillus enclensis</name>
    <dbReference type="NCBI Taxonomy" id="1017270"/>
    <lineage>
        <taxon>Bacteria</taxon>
        <taxon>Bacillati</taxon>
        <taxon>Bacillota</taxon>
        <taxon>Bacilli</taxon>
        <taxon>Bacillales</taxon>
        <taxon>Fictibacillaceae</taxon>
        <taxon>Fictibacillus</taxon>
    </lineage>
</organism>
<keyword evidence="1" id="KW-0812">Transmembrane</keyword>
<feature type="transmembrane region" description="Helical" evidence="1">
    <location>
        <begin position="112"/>
        <end position="129"/>
    </location>
</feature>
<feature type="transmembrane region" description="Helical" evidence="1">
    <location>
        <begin position="246"/>
        <end position="266"/>
    </location>
</feature>
<feature type="transmembrane region" description="Helical" evidence="1">
    <location>
        <begin position="212"/>
        <end position="234"/>
    </location>
</feature>
<feature type="transmembrane region" description="Helical" evidence="1">
    <location>
        <begin position="341"/>
        <end position="365"/>
    </location>
</feature>
<keyword evidence="3" id="KW-1185">Reference proteome</keyword>
<feature type="transmembrane region" description="Helical" evidence="1">
    <location>
        <begin position="182"/>
        <end position="206"/>
    </location>
</feature>
<accession>A0A0V8JF52</accession>
<dbReference type="EMBL" id="LNQN01000001">
    <property type="protein sequence ID" value="KSU85714.1"/>
    <property type="molecule type" value="Genomic_DNA"/>
</dbReference>
<gene>
    <name evidence="2" type="ORF">AS030_09510</name>
</gene>
<dbReference type="Proteomes" id="UP000054099">
    <property type="component" value="Unassembled WGS sequence"/>
</dbReference>
<keyword evidence="1" id="KW-0472">Membrane</keyword>
<comment type="caution">
    <text evidence="2">The sequence shown here is derived from an EMBL/GenBank/DDBJ whole genome shotgun (WGS) entry which is preliminary data.</text>
</comment>
<evidence type="ECO:0000256" key="1">
    <source>
        <dbReference type="SAM" id="Phobius"/>
    </source>
</evidence>
<dbReference type="AlphaFoldDB" id="A0A0V8JF52"/>
<reference evidence="2 3" key="1">
    <citation type="journal article" date="2014" name="Antonie Van Leeuwenhoek">
        <title>Fictibacillus enclensis sp. nov., isolated from marine sediment.</title>
        <authorList>
            <person name="Dastager S.G."/>
            <person name="Mawlankar R."/>
            <person name="Srinivasan K."/>
            <person name="Tang S.K."/>
            <person name="Lee J.C."/>
            <person name="Ramana V.V."/>
            <person name="Shouche Y.S."/>
        </authorList>
    </citation>
    <scope>NUCLEOTIDE SEQUENCE [LARGE SCALE GENOMIC DNA]</scope>
    <source>
        <strain evidence="2 3">NIO-1003</strain>
    </source>
</reference>
<name>A0A0V8JF52_9BACL</name>
<feature type="transmembrane region" description="Helical" evidence="1">
    <location>
        <begin position="141"/>
        <end position="161"/>
    </location>
</feature>
<feature type="transmembrane region" description="Helical" evidence="1">
    <location>
        <begin position="371"/>
        <end position="398"/>
    </location>
</feature>